<dbReference type="InterPro" id="IPR043743">
    <property type="entry name" value="DUF5688"/>
</dbReference>
<proteinExistence type="predicted"/>
<dbReference type="Proteomes" id="UP001446032">
    <property type="component" value="Unassembled WGS sequence"/>
</dbReference>
<accession>A0ABV1AI17</accession>
<name>A0ABV1AI17_9FIRM</name>
<protein>
    <submittedName>
        <fullName evidence="1">DUF5688 family protein</fullName>
    </submittedName>
</protein>
<dbReference type="Pfam" id="PF18941">
    <property type="entry name" value="DUF5688"/>
    <property type="match status" value="1"/>
</dbReference>
<organism evidence="1 2">
    <name type="scientific">Blautia intestinihominis</name>
    <dbReference type="NCBI Taxonomy" id="3133152"/>
    <lineage>
        <taxon>Bacteria</taxon>
        <taxon>Bacillati</taxon>
        <taxon>Bacillota</taxon>
        <taxon>Clostridia</taxon>
        <taxon>Lachnospirales</taxon>
        <taxon>Lachnospiraceae</taxon>
        <taxon>Blautia</taxon>
    </lineage>
</organism>
<reference evidence="1 2" key="1">
    <citation type="submission" date="2024-03" db="EMBL/GenBank/DDBJ databases">
        <title>Human intestinal bacterial collection.</title>
        <authorList>
            <person name="Pauvert C."/>
            <person name="Hitch T.C.A."/>
            <person name="Clavel T."/>
        </authorList>
    </citation>
    <scope>NUCLEOTIDE SEQUENCE [LARGE SCALE GENOMIC DNA]</scope>
    <source>
        <strain evidence="1 2">CLA-AA-H95</strain>
    </source>
</reference>
<evidence type="ECO:0000313" key="1">
    <source>
        <dbReference type="EMBL" id="MEQ2357814.1"/>
    </source>
</evidence>
<comment type="caution">
    <text evidence="1">The sequence shown here is derived from an EMBL/GenBank/DDBJ whole genome shotgun (WGS) entry which is preliminary data.</text>
</comment>
<sequence length="308" mass="35996">MEMTYESFVETLRSELLEATGYDEEMICYKQETEYPPTSGDRLLLKRQRNEEIMEVCALYVQDLFREYQNGWSMEAIVREIVERLDAIARSECFQRSRNLEDYDKIKEDLFIRLLNIEKNQVELEDCIYRTIGDIALVLYARMGELNGSSASIKIKRHMLEKWEQEPKQVFEEALLNTYFISPPRIYCWEKLIFDPDYAGENFMNLLCDYKLKKDVLGNCLSTTIRTNGAVAIFLPGVAERIGQLMGGGFYMVFTSIHEVMIHNEKSADPEELKKVLEDTVNETTPPEDFLTYQIYHYDLETGSFSVL</sequence>
<dbReference type="EMBL" id="JBBMEI010000012">
    <property type="protein sequence ID" value="MEQ2357814.1"/>
    <property type="molecule type" value="Genomic_DNA"/>
</dbReference>
<dbReference type="RefSeq" id="WP_118252649.1">
    <property type="nucleotide sequence ID" value="NZ_JBBMEI010000012.1"/>
</dbReference>
<keyword evidence="2" id="KW-1185">Reference proteome</keyword>
<evidence type="ECO:0000313" key="2">
    <source>
        <dbReference type="Proteomes" id="UP001446032"/>
    </source>
</evidence>
<gene>
    <name evidence="1" type="ORF">WMO75_05570</name>
</gene>